<feature type="region of interest" description="Disordered" evidence="1">
    <location>
        <begin position="201"/>
        <end position="221"/>
    </location>
</feature>
<protein>
    <submittedName>
        <fullName evidence="3">Uncharacterized protein LOC104771983</fullName>
    </submittedName>
</protein>
<evidence type="ECO:0000313" key="2">
    <source>
        <dbReference type="Proteomes" id="UP000694864"/>
    </source>
</evidence>
<evidence type="ECO:0000313" key="3">
    <source>
        <dbReference type="RefSeq" id="XP_010494919.1"/>
    </source>
</evidence>
<sequence>MSHARGSSSENIPRSSNPAVGVVEPRGRSQTAEPAPRRAEPAPHARRAGHASAQRTDIVRVEKRPHRGYVAVGVEQVEDAFAEHRVLQRKLEAMVSKELKAEVRFEQVKSQLRRAGRTFAQGSLPFEPSDHHSDQHYLDQRGIVRVRRGSREATVSVRYDELQAALVRLSMTRAELEKATFRERELRINIEQAENQLRRVGIRPSQGLLPSTAPTTRGSSR</sequence>
<proteinExistence type="predicted"/>
<feature type="compositionally biased region" description="Polar residues" evidence="1">
    <location>
        <begin position="208"/>
        <end position="221"/>
    </location>
</feature>
<reference evidence="2" key="1">
    <citation type="journal article" date="2014" name="Nat. Commun.">
        <title>The emerging biofuel crop Camelina sativa retains a highly undifferentiated hexaploid genome structure.</title>
        <authorList>
            <person name="Kagale S."/>
            <person name="Koh C."/>
            <person name="Nixon J."/>
            <person name="Bollina V."/>
            <person name="Clarke W.E."/>
            <person name="Tuteja R."/>
            <person name="Spillane C."/>
            <person name="Robinson S.J."/>
            <person name="Links M.G."/>
            <person name="Clarke C."/>
            <person name="Higgins E.E."/>
            <person name="Huebert T."/>
            <person name="Sharpe A.G."/>
            <person name="Parkin I.A."/>
        </authorList>
    </citation>
    <scope>NUCLEOTIDE SEQUENCE [LARGE SCALE GENOMIC DNA]</scope>
    <source>
        <strain evidence="2">cv. DH55</strain>
    </source>
</reference>
<accession>A0ABM0Y3M3</accession>
<dbReference type="GeneID" id="104771983"/>
<dbReference type="Proteomes" id="UP000694864">
    <property type="component" value="Chromosome 20"/>
</dbReference>
<feature type="compositionally biased region" description="Polar residues" evidence="1">
    <location>
        <begin position="1"/>
        <end position="18"/>
    </location>
</feature>
<reference evidence="3" key="2">
    <citation type="submission" date="2025-08" db="UniProtKB">
        <authorList>
            <consortium name="RefSeq"/>
        </authorList>
    </citation>
    <scope>IDENTIFICATION</scope>
    <source>
        <tissue evidence="3">Leaf</tissue>
    </source>
</reference>
<evidence type="ECO:0000256" key="1">
    <source>
        <dbReference type="SAM" id="MobiDB-lite"/>
    </source>
</evidence>
<name>A0ABM0Y3M3_CAMSA</name>
<organism evidence="2 3">
    <name type="scientific">Camelina sativa</name>
    <name type="common">False flax</name>
    <name type="synonym">Myagrum sativum</name>
    <dbReference type="NCBI Taxonomy" id="90675"/>
    <lineage>
        <taxon>Eukaryota</taxon>
        <taxon>Viridiplantae</taxon>
        <taxon>Streptophyta</taxon>
        <taxon>Embryophyta</taxon>
        <taxon>Tracheophyta</taxon>
        <taxon>Spermatophyta</taxon>
        <taxon>Magnoliopsida</taxon>
        <taxon>eudicotyledons</taxon>
        <taxon>Gunneridae</taxon>
        <taxon>Pentapetalae</taxon>
        <taxon>rosids</taxon>
        <taxon>malvids</taxon>
        <taxon>Brassicales</taxon>
        <taxon>Brassicaceae</taxon>
        <taxon>Camelineae</taxon>
        <taxon>Camelina</taxon>
    </lineage>
</organism>
<gene>
    <name evidence="3" type="primary">LOC104771983</name>
</gene>
<keyword evidence="2" id="KW-1185">Reference proteome</keyword>
<dbReference type="RefSeq" id="XP_010494919.1">
    <property type="nucleotide sequence ID" value="XM_010496617.2"/>
</dbReference>
<feature type="region of interest" description="Disordered" evidence="1">
    <location>
        <begin position="1"/>
        <end position="57"/>
    </location>
</feature>